<proteinExistence type="predicted"/>
<dbReference type="PANTHER" id="PTHR12521">
    <property type="entry name" value="PROTEIN C6ORF130"/>
    <property type="match status" value="1"/>
</dbReference>
<feature type="domain" description="Macro" evidence="2">
    <location>
        <begin position="1"/>
        <end position="163"/>
    </location>
</feature>
<comment type="catalytic activity">
    <reaction evidence="1">
        <text>an N-(ADP-alpha-D-ribosyl)-thymidine in DNA + H2O = a thymidine in DNA + ADP-D-ribose</text>
        <dbReference type="Rhea" id="RHEA:71655"/>
        <dbReference type="Rhea" id="RHEA-COMP:13556"/>
        <dbReference type="Rhea" id="RHEA-COMP:18051"/>
        <dbReference type="ChEBI" id="CHEBI:15377"/>
        <dbReference type="ChEBI" id="CHEBI:57967"/>
        <dbReference type="ChEBI" id="CHEBI:137386"/>
        <dbReference type="ChEBI" id="CHEBI:191199"/>
    </reaction>
    <physiologicalReaction direction="left-to-right" evidence="1">
        <dbReference type="Rhea" id="RHEA:71656"/>
    </physiologicalReaction>
</comment>
<organism evidence="3 4">
    <name type="scientific">Anabaena azotica FACHB-119</name>
    <dbReference type="NCBI Taxonomy" id="947527"/>
    <lineage>
        <taxon>Bacteria</taxon>
        <taxon>Bacillati</taxon>
        <taxon>Cyanobacteriota</taxon>
        <taxon>Cyanophyceae</taxon>
        <taxon>Nostocales</taxon>
        <taxon>Nostocaceae</taxon>
        <taxon>Anabaena</taxon>
        <taxon>Anabaena azotica</taxon>
    </lineage>
</organism>
<accession>A0ABR8DE36</accession>
<evidence type="ECO:0000313" key="3">
    <source>
        <dbReference type="EMBL" id="MBD2504881.1"/>
    </source>
</evidence>
<reference evidence="3 4" key="1">
    <citation type="journal article" date="2020" name="ISME J.">
        <title>Comparative genomics reveals insights into cyanobacterial evolution and habitat adaptation.</title>
        <authorList>
            <person name="Chen M.Y."/>
            <person name="Teng W.K."/>
            <person name="Zhao L."/>
            <person name="Hu C.X."/>
            <person name="Zhou Y.K."/>
            <person name="Han B.P."/>
            <person name="Song L.R."/>
            <person name="Shu W.S."/>
        </authorList>
    </citation>
    <scope>NUCLEOTIDE SEQUENCE [LARGE SCALE GENOMIC DNA]</scope>
    <source>
        <strain evidence="3 4">FACHB-119</strain>
    </source>
</reference>
<dbReference type="SUPFAM" id="SSF52949">
    <property type="entry name" value="Macro domain-like"/>
    <property type="match status" value="1"/>
</dbReference>
<comment type="caution">
    <text evidence="3">The sequence shown here is derived from an EMBL/GenBank/DDBJ whole genome shotgun (WGS) entry which is preliminary data.</text>
</comment>
<protein>
    <submittedName>
        <fullName evidence="3">Macro domain-containing protein</fullName>
    </submittedName>
</protein>
<dbReference type="RefSeq" id="WP_190479109.1">
    <property type="nucleotide sequence ID" value="NZ_JACJSG010000062.1"/>
</dbReference>
<keyword evidence="4" id="KW-1185">Reference proteome</keyword>
<dbReference type="PROSITE" id="PS51154">
    <property type="entry name" value="MACRO"/>
    <property type="match status" value="1"/>
</dbReference>
<dbReference type="InterPro" id="IPR050892">
    <property type="entry name" value="ADP-ribose_metab_enzymes"/>
</dbReference>
<dbReference type="EMBL" id="JACJSG010000062">
    <property type="protein sequence ID" value="MBD2504881.1"/>
    <property type="molecule type" value="Genomic_DNA"/>
</dbReference>
<dbReference type="PANTHER" id="PTHR12521:SF0">
    <property type="entry name" value="ADP-RIBOSE GLYCOHYDROLASE OARD1"/>
    <property type="match status" value="1"/>
</dbReference>
<sequence length="357" mass="40300">MIKFKQGNLLEENAEALVNTVNNVGVMGKGIALQFKQAYPDNFRQYEKACRVGEVQPGRMFTVSTGSLFNPKYIINFPTKRHWKSKSKIEDIKSGLIALVAEVQKLGITSIAIPPLGCGNGGLNWLEVKPLIESAFSQLPHVQVIIFEPSGAPAAAKMQVATKKPNMTRGRALIIRLLEAYGIPGYELTKLEIQKLAYFLQEAGELLKLPYQKHFYGPYADNLNQVLKHIEGHYIRGYGDGTGRASIYVLPEGREAANTFLETQTDALERLEQVSKLIYGFETPYGMELLATVHWVATKHPNPAKNSEEAIALVHEWSDRKRKLFKPEHIRKAWQRLNEQNWLIINPTKYDAMKNHS</sequence>
<dbReference type="InterPro" id="IPR043472">
    <property type="entry name" value="Macro_dom-like"/>
</dbReference>
<evidence type="ECO:0000259" key="2">
    <source>
        <dbReference type="PROSITE" id="PS51154"/>
    </source>
</evidence>
<dbReference type="Pfam" id="PF01661">
    <property type="entry name" value="Macro"/>
    <property type="match status" value="1"/>
</dbReference>
<dbReference type="SMART" id="SM00506">
    <property type="entry name" value="A1pp"/>
    <property type="match status" value="1"/>
</dbReference>
<name>A0ABR8DE36_9NOST</name>
<dbReference type="InterPro" id="IPR002589">
    <property type="entry name" value="Macro_dom"/>
</dbReference>
<dbReference type="Gene3D" id="3.40.220.10">
    <property type="entry name" value="Leucine Aminopeptidase, subunit E, domain 1"/>
    <property type="match status" value="1"/>
</dbReference>
<dbReference type="CDD" id="cd02901">
    <property type="entry name" value="Macro_Poa1p-like"/>
    <property type="match status" value="1"/>
</dbReference>
<evidence type="ECO:0000313" key="4">
    <source>
        <dbReference type="Proteomes" id="UP000661112"/>
    </source>
</evidence>
<dbReference type="Proteomes" id="UP000661112">
    <property type="component" value="Unassembled WGS sequence"/>
</dbReference>
<evidence type="ECO:0000256" key="1">
    <source>
        <dbReference type="ARBA" id="ARBA00035885"/>
    </source>
</evidence>
<gene>
    <name evidence="3" type="ORF">H6G83_30505</name>
</gene>